<reference evidence="3 4" key="1">
    <citation type="journal article" date="2024" name="Insects">
        <title>An Improved Chromosome-Level Genome Assembly of the Firefly Pyrocoelia pectoralis.</title>
        <authorList>
            <person name="Fu X."/>
            <person name="Meyer-Rochow V.B."/>
            <person name="Ballantyne L."/>
            <person name="Zhu X."/>
        </authorList>
    </citation>
    <scope>NUCLEOTIDE SEQUENCE [LARGE SCALE GENOMIC DNA]</scope>
    <source>
        <strain evidence="3">XCY_ONT2</strain>
    </source>
</reference>
<organism evidence="3 4">
    <name type="scientific">Pyrocoelia pectoralis</name>
    <dbReference type="NCBI Taxonomy" id="417401"/>
    <lineage>
        <taxon>Eukaryota</taxon>
        <taxon>Metazoa</taxon>
        <taxon>Ecdysozoa</taxon>
        <taxon>Arthropoda</taxon>
        <taxon>Hexapoda</taxon>
        <taxon>Insecta</taxon>
        <taxon>Pterygota</taxon>
        <taxon>Neoptera</taxon>
        <taxon>Endopterygota</taxon>
        <taxon>Coleoptera</taxon>
        <taxon>Polyphaga</taxon>
        <taxon>Elateriformia</taxon>
        <taxon>Elateroidea</taxon>
        <taxon>Lampyridae</taxon>
        <taxon>Lampyrinae</taxon>
        <taxon>Pyrocoelia</taxon>
    </lineage>
</organism>
<evidence type="ECO:0000256" key="1">
    <source>
        <dbReference type="PROSITE-ProRule" id="PRU00047"/>
    </source>
</evidence>
<dbReference type="InterPro" id="IPR005162">
    <property type="entry name" value="Retrotrans_gag_dom"/>
</dbReference>
<dbReference type="PROSITE" id="PS50158">
    <property type="entry name" value="ZF_CCHC"/>
    <property type="match status" value="1"/>
</dbReference>
<gene>
    <name evidence="3" type="ORF">RI129_011863</name>
</gene>
<comment type="caution">
    <text evidence="3">The sequence shown here is derived from an EMBL/GenBank/DDBJ whole genome shotgun (WGS) entry which is preliminary data.</text>
</comment>
<protein>
    <recommendedName>
        <fullName evidence="2">CCHC-type domain-containing protein</fullName>
    </recommendedName>
</protein>
<dbReference type="Proteomes" id="UP001329430">
    <property type="component" value="Chromosome 9"/>
</dbReference>
<proteinExistence type="predicted"/>
<feature type="domain" description="CCHC-type" evidence="2">
    <location>
        <begin position="261"/>
        <end position="275"/>
    </location>
</feature>
<name>A0AAN7V5M1_9COLE</name>
<dbReference type="InterPro" id="IPR036875">
    <property type="entry name" value="Znf_CCHC_sf"/>
</dbReference>
<dbReference type="GO" id="GO:0003676">
    <property type="term" value="F:nucleic acid binding"/>
    <property type="evidence" value="ECO:0007669"/>
    <property type="project" value="InterPro"/>
</dbReference>
<evidence type="ECO:0000259" key="2">
    <source>
        <dbReference type="PROSITE" id="PS50158"/>
    </source>
</evidence>
<dbReference type="SUPFAM" id="SSF57756">
    <property type="entry name" value="Retrovirus zinc finger-like domains"/>
    <property type="match status" value="1"/>
</dbReference>
<dbReference type="SMART" id="SM00343">
    <property type="entry name" value="ZnF_C2HC"/>
    <property type="match status" value="1"/>
</dbReference>
<dbReference type="EMBL" id="JAVRBK010000009">
    <property type="protein sequence ID" value="KAK5639371.1"/>
    <property type="molecule type" value="Genomic_DNA"/>
</dbReference>
<sequence length="311" mass="35189">MEVVSDYSNKYLSETVANPPVPLDPSFHSPEMSTSETVTDNITPITTLSSAKIVPVYKWNLKFSGSGKDGMSINAFLERVEDLCQSRNVTKSQLFDSAIDLFEGEALLWFRMIRKQVNNWNDLIQLMKQEFTPSHTSDLLWQQILKRTQGPNESTGIYVAVMTTLFDRMPVTVSDELRLKVLRSNILPFYQERLGLVEIKSPYDLIKLCRRLEATKESVKSYKPPVKGNLFLEPDLECGTGQSETVKVREITVNNAGPQLCFRCNKPGHYARVCRVRTRLRCFTCGMDNVTKITCPKCNVRNSGNSSGSQP</sequence>
<dbReference type="Gene3D" id="4.10.60.10">
    <property type="entry name" value="Zinc finger, CCHC-type"/>
    <property type="match status" value="1"/>
</dbReference>
<evidence type="ECO:0000313" key="4">
    <source>
        <dbReference type="Proteomes" id="UP001329430"/>
    </source>
</evidence>
<dbReference type="AlphaFoldDB" id="A0AAN7V5M1"/>
<dbReference type="InterPro" id="IPR001878">
    <property type="entry name" value="Znf_CCHC"/>
</dbReference>
<keyword evidence="4" id="KW-1185">Reference proteome</keyword>
<keyword evidence="1" id="KW-0862">Zinc</keyword>
<accession>A0AAN7V5M1</accession>
<dbReference type="Pfam" id="PF03732">
    <property type="entry name" value="Retrotrans_gag"/>
    <property type="match status" value="1"/>
</dbReference>
<dbReference type="GO" id="GO:0008270">
    <property type="term" value="F:zinc ion binding"/>
    <property type="evidence" value="ECO:0007669"/>
    <property type="project" value="UniProtKB-KW"/>
</dbReference>
<keyword evidence="1" id="KW-0863">Zinc-finger</keyword>
<keyword evidence="1" id="KW-0479">Metal-binding</keyword>
<evidence type="ECO:0000313" key="3">
    <source>
        <dbReference type="EMBL" id="KAK5639371.1"/>
    </source>
</evidence>